<comment type="function">
    <text evidence="1">DNA polymerase III is a complex, multichain enzyme responsible for most of the replicative synthesis in bacteria. The epsilon subunit contain the editing function and is a proofreading 3'-5' exonuclease.</text>
</comment>
<dbReference type="OrthoDB" id="9803913at2"/>
<evidence type="ECO:0000313" key="5">
    <source>
        <dbReference type="Proteomes" id="UP000075606"/>
    </source>
</evidence>
<keyword evidence="5" id="KW-1185">Reference proteome</keyword>
<protein>
    <recommendedName>
        <fullName evidence="3">BRCT domain-containing protein</fullName>
    </recommendedName>
</protein>
<dbReference type="InterPro" id="IPR012337">
    <property type="entry name" value="RNaseH-like_sf"/>
</dbReference>
<dbReference type="SMART" id="SM00479">
    <property type="entry name" value="EXOIII"/>
    <property type="match status" value="1"/>
</dbReference>
<dbReference type="Gene3D" id="3.30.420.10">
    <property type="entry name" value="Ribonuclease H-like superfamily/Ribonuclease H"/>
    <property type="match status" value="1"/>
</dbReference>
<organism evidence="4 5">
    <name type="scientific">Roseivirga spongicola</name>
    <dbReference type="NCBI Taxonomy" id="333140"/>
    <lineage>
        <taxon>Bacteria</taxon>
        <taxon>Pseudomonadati</taxon>
        <taxon>Bacteroidota</taxon>
        <taxon>Cytophagia</taxon>
        <taxon>Cytophagales</taxon>
        <taxon>Roseivirgaceae</taxon>
        <taxon>Roseivirga</taxon>
    </lineage>
</organism>
<dbReference type="InterPro" id="IPR036397">
    <property type="entry name" value="RNaseH_sf"/>
</dbReference>
<dbReference type="Pfam" id="PF00929">
    <property type="entry name" value="RNase_T"/>
    <property type="match status" value="1"/>
</dbReference>
<name>A0A150X657_9BACT</name>
<dbReference type="GO" id="GO:0005829">
    <property type="term" value="C:cytosol"/>
    <property type="evidence" value="ECO:0007669"/>
    <property type="project" value="TreeGrafter"/>
</dbReference>
<dbReference type="EMBL" id="LRPC01000028">
    <property type="protein sequence ID" value="KYG74198.1"/>
    <property type="molecule type" value="Genomic_DNA"/>
</dbReference>
<dbReference type="Gene3D" id="3.40.50.10190">
    <property type="entry name" value="BRCT domain"/>
    <property type="match status" value="1"/>
</dbReference>
<comment type="subunit">
    <text evidence="2">DNA polymerase III contains a core (composed of alpha, epsilon and theta chains) that associates with a tau subunit. This core dimerizes to form the POLIII' complex. PolIII' associates with the gamma complex (composed of gamma, delta, delta', psi and chi chains) and with the beta chain to form the complete DNA polymerase III complex.</text>
</comment>
<gene>
    <name evidence="4" type="ORF">AWW68_16245</name>
</gene>
<dbReference type="GO" id="GO:0003676">
    <property type="term" value="F:nucleic acid binding"/>
    <property type="evidence" value="ECO:0007669"/>
    <property type="project" value="InterPro"/>
</dbReference>
<dbReference type="PANTHER" id="PTHR30231:SF42">
    <property type="entry name" value="EXONUCLEASE"/>
    <property type="match status" value="1"/>
</dbReference>
<dbReference type="InterPro" id="IPR001357">
    <property type="entry name" value="BRCT_dom"/>
</dbReference>
<dbReference type="STRING" id="333140.AWW68_16245"/>
<accession>A0A150X657</accession>
<evidence type="ECO:0000256" key="2">
    <source>
        <dbReference type="ARBA" id="ARBA00026073"/>
    </source>
</evidence>
<dbReference type="FunFam" id="3.30.420.10:FF:000045">
    <property type="entry name" value="3'-5' exonuclease DinG"/>
    <property type="match status" value="1"/>
</dbReference>
<dbReference type="InterPro" id="IPR036420">
    <property type="entry name" value="BRCT_dom_sf"/>
</dbReference>
<dbReference type="SUPFAM" id="SSF52113">
    <property type="entry name" value="BRCT domain"/>
    <property type="match status" value="1"/>
</dbReference>
<dbReference type="SMART" id="SM00292">
    <property type="entry name" value="BRCT"/>
    <property type="match status" value="1"/>
</dbReference>
<dbReference type="RefSeq" id="WP_068223839.1">
    <property type="nucleotide sequence ID" value="NZ_CP139724.1"/>
</dbReference>
<dbReference type="CDD" id="cd06130">
    <property type="entry name" value="DNA_pol_III_epsilon_like"/>
    <property type="match status" value="1"/>
</dbReference>
<sequence>MNFIAIDFETANSKRSSACSIGVAIVKDGEVVDTHYELIKPDPFYFDPFNTSIHGISEEHVIDKPSFHDIYNSGLNEIIRNNIIVCHNAAFDMSVLRHALGSSLDTLDHEISYICSLVIGKMLVESAPNYKLPTLCRHFGIELENHHNALDDAIACAKLTTKLAESLNANSIESFLEHLECQIGAITYDGYQPFSNSYSRFRSANTVANKPHSAISLGVGLDLDDFMSIGSELFEDRTVVYSGIFLLFERSDLKAFLEECGAKVTSSISSKTDYLIAGDNMGPAKLEKATKLGINIISEEEFIKMING</sequence>
<evidence type="ECO:0000259" key="3">
    <source>
        <dbReference type="PROSITE" id="PS50172"/>
    </source>
</evidence>
<dbReference type="Pfam" id="PF00533">
    <property type="entry name" value="BRCT"/>
    <property type="match status" value="1"/>
</dbReference>
<dbReference type="AlphaFoldDB" id="A0A150X657"/>
<evidence type="ECO:0000256" key="1">
    <source>
        <dbReference type="ARBA" id="ARBA00025483"/>
    </source>
</evidence>
<dbReference type="Proteomes" id="UP000075606">
    <property type="component" value="Unassembled WGS sequence"/>
</dbReference>
<feature type="domain" description="BRCT" evidence="3">
    <location>
        <begin position="229"/>
        <end position="308"/>
    </location>
</feature>
<dbReference type="PANTHER" id="PTHR30231">
    <property type="entry name" value="DNA POLYMERASE III SUBUNIT EPSILON"/>
    <property type="match status" value="1"/>
</dbReference>
<evidence type="ECO:0000313" key="4">
    <source>
        <dbReference type="EMBL" id="KYG74198.1"/>
    </source>
</evidence>
<dbReference type="PROSITE" id="PS50172">
    <property type="entry name" value="BRCT"/>
    <property type="match status" value="1"/>
</dbReference>
<dbReference type="GO" id="GO:0008408">
    <property type="term" value="F:3'-5' exonuclease activity"/>
    <property type="evidence" value="ECO:0007669"/>
    <property type="project" value="TreeGrafter"/>
</dbReference>
<reference evidence="4 5" key="1">
    <citation type="submission" date="2016-01" db="EMBL/GenBank/DDBJ databases">
        <title>Genome sequencing of Roseivirga spongicola UST030701-084.</title>
        <authorList>
            <person name="Selvaratnam C."/>
            <person name="Thevarajoo S."/>
            <person name="Goh K.M."/>
            <person name="Ee R."/>
            <person name="Chan K.-G."/>
            <person name="Chong C.S."/>
        </authorList>
    </citation>
    <scope>NUCLEOTIDE SEQUENCE [LARGE SCALE GENOMIC DNA]</scope>
    <source>
        <strain evidence="4 5">UST030701-084</strain>
    </source>
</reference>
<dbReference type="InterPro" id="IPR013520">
    <property type="entry name" value="Ribonucl_H"/>
</dbReference>
<dbReference type="CDD" id="cd17748">
    <property type="entry name" value="BRCT_DNA_ligase_like"/>
    <property type="match status" value="1"/>
</dbReference>
<comment type="caution">
    <text evidence="4">The sequence shown here is derived from an EMBL/GenBank/DDBJ whole genome shotgun (WGS) entry which is preliminary data.</text>
</comment>
<dbReference type="SUPFAM" id="SSF53098">
    <property type="entry name" value="Ribonuclease H-like"/>
    <property type="match status" value="1"/>
</dbReference>
<dbReference type="GO" id="GO:0006259">
    <property type="term" value="P:DNA metabolic process"/>
    <property type="evidence" value="ECO:0007669"/>
    <property type="project" value="UniProtKB-ARBA"/>
</dbReference>
<proteinExistence type="predicted"/>